<dbReference type="Pfam" id="PF01906">
    <property type="entry name" value="YbjQ_1"/>
    <property type="match status" value="1"/>
</dbReference>
<proteinExistence type="inferred from homology"/>
<dbReference type="EMBL" id="JAGSOV010000040">
    <property type="protein sequence ID" value="MCO1657175.1"/>
    <property type="molecule type" value="Genomic_DNA"/>
</dbReference>
<evidence type="ECO:0000256" key="2">
    <source>
        <dbReference type="SAM" id="MobiDB-lite"/>
    </source>
</evidence>
<gene>
    <name evidence="3" type="ORF">KDL28_19125</name>
</gene>
<feature type="compositionally biased region" description="Low complexity" evidence="2">
    <location>
        <begin position="180"/>
        <end position="227"/>
    </location>
</feature>
<dbReference type="InterPro" id="IPR002765">
    <property type="entry name" value="UPF0145_YbjQ-like"/>
</dbReference>
<comment type="caution">
    <text evidence="3">The sequence shown here is derived from an EMBL/GenBank/DDBJ whole genome shotgun (WGS) entry which is preliminary data.</text>
</comment>
<evidence type="ECO:0000256" key="1">
    <source>
        <dbReference type="ARBA" id="ARBA00010751"/>
    </source>
</evidence>
<organism evidence="3 4">
    <name type="scientific">Pseudonocardia humida</name>
    <dbReference type="NCBI Taxonomy" id="2800819"/>
    <lineage>
        <taxon>Bacteria</taxon>
        <taxon>Bacillati</taxon>
        <taxon>Actinomycetota</taxon>
        <taxon>Actinomycetes</taxon>
        <taxon>Pseudonocardiales</taxon>
        <taxon>Pseudonocardiaceae</taxon>
        <taxon>Pseudonocardia</taxon>
    </lineage>
</organism>
<feature type="compositionally biased region" description="Basic and acidic residues" evidence="2">
    <location>
        <begin position="239"/>
        <end position="249"/>
    </location>
</feature>
<dbReference type="InterPro" id="IPR035439">
    <property type="entry name" value="UPF0145_dom_sf"/>
</dbReference>
<feature type="region of interest" description="Disordered" evidence="2">
    <location>
        <begin position="120"/>
        <end position="142"/>
    </location>
</feature>
<protein>
    <submittedName>
        <fullName evidence="3">Heavy metal-binding domain-containing protein</fullName>
    </submittedName>
</protein>
<name>A0ABT1A2E8_9PSEU</name>
<evidence type="ECO:0000313" key="4">
    <source>
        <dbReference type="Proteomes" id="UP001165283"/>
    </source>
</evidence>
<dbReference type="Gene3D" id="3.30.110.70">
    <property type="entry name" value="Hypothetical protein apc22750. Chain B"/>
    <property type="match status" value="1"/>
</dbReference>
<reference evidence="3" key="1">
    <citation type="submission" date="2021-04" db="EMBL/GenBank/DDBJ databases">
        <title>Pseudonocardia sp. nov., isolated from sandy soil of mangrove forest.</title>
        <authorList>
            <person name="Zan Z."/>
            <person name="Huang R."/>
            <person name="Liu W."/>
        </authorList>
    </citation>
    <scope>NUCLEOTIDE SEQUENCE</scope>
    <source>
        <strain evidence="3">S2-4</strain>
    </source>
</reference>
<feature type="region of interest" description="Disordered" evidence="2">
    <location>
        <begin position="177"/>
        <end position="279"/>
    </location>
</feature>
<dbReference type="SUPFAM" id="SSF117782">
    <property type="entry name" value="YbjQ-like"/>
    <property type="match status" value="1"/>
</dbReference>
<keyword evidence="4" id="KW-1185">Reference proteome</keyword>
<dbReference type="Proteomes" id="UP001165283">
    <property type="component" value="Unassembled WGS sequence"/>
</dbReference>
<comment type="similarity">
    <text evidence="1">Belongs to the UPF0145 family.</text>
</comment>
<sequence>MSSCYLSTCPQSHRRPRDAMRENWSDLVSEWTPVWAVLVDDRPAIVALTRSELVVTSAAPERPAHTIGFDQVTDVSAVRSVVHIMDRGGNCYDFTFSDGGDAVRAAKVIEEVRAAACDRRAEEAAVGPGPQPEDLLARRSNGHPVAGGRVVRWVDDTELDDDLTDLADLAVRPAAPVPARPVAEPAPQVEVSRPEPDAANPVDGDPAAPVPGPAADAKVAHAALADDPGGAEEQATEGRPADDDRDAQPERPAPPDRPVADGDREINDYPAVVDDGDGDRWGQLPIEREVAMALAAGLPLDRTPPADGSAPRQAVPGPVVAIPAQAGPPPDESVLLVTTDDVPGRGIALVHGDVLAVVGWPPAGRPGRSGHETARDQLAQAALRRGGNAVVALRYSSTGAIGGDVVAYGTAVTLEPVEPPEPVVAATADRGAAGGG</sequence>
<accession>A0ABT1A2E8</accession>
<feature type="compositionally biased region" description="Basic and acidic residues" evidence="2">
    <location>
        <begin position="258"/>
        <end position="267"/>
    </location>
</feature>
<evidence type="ECO:0000313" key="3">
    <source>
        <dbReference type="EMBL" id="MCO1657175.1"/>
    </source>
</evidence>
<dbReference type="RefSeq" id="WP_252440620.1">
    <property type="nucleotide sequence ID" value="NZ_JAGSOV010000040.1"/>
</dbReference>